<dbReference type="PANTHER" id="PTHR47135">
    <property type="entry name" value="FIBRONECTIN TYPE III DOMAIN-CONTAINING PROTEIN 7"/>
    <property type="match status" value="1"/>
</dbReference>
<dbReference type="Pfam" id="PF00041">
    <property type="entry name" value="fn3"/>
    <property type="match status" value="8"/>
</dbReference>
<feature type="domain" description="Fibronectin type-III" evidence="2">
    <location>
        <begin position="1091"/>
        <end position="1177"/>
    </location>
</feature>
<feature type="domain" description="Fibronectin type-III" evidence="2">
    <location>
        <begin position="831"/>
        <end position="915"/>
    </location>
</feature>
<feature type="domain" description="Fibronectin type-III" evidence="2">
    <location>
        <begin position="1475"/>
        <end position="1559"/>
    </location>
</feature>
<feature type="domain" description="Fibronectin type-III" evidence="2">
    <location>
        <begin position="726"/>
        <end position="812"/>
    </location>
</feature>
<dbReference type="SMART" id="SM00060">
    <property type="entry name" value="FN3"/>
    <property type="match status" value="36"/>
</dbReference>
<feature type="chain" id="PRO_5018534475" description="Fibronectin type-III domain-containing protein" evidence="1">
    <location>
        <begin position="20"/>
        <end position="4361"/>
    </location>
</feature>
<feature type="domain" description="Fibronectin type-III" evidence="2">
    <location>
        <begin position="1822"/>
        <end position="1906"/>
    </location>
</feature>
<dbReference type="InterPro" id="IPR003961">
    <property type="entry name" value="FN3_dom"/>
</dbReference>
<feature type="domain" description="Fibronectin type-III" evidence="2">
    <location>
        <begin position="203"/>
        <end position="291"/>
    </location>
</feature>
<feature type="signal peptide" evidence="1">
    <location>
        <begin position="1"/>
        <end position="19"/>
    </location>
</feature>
<feature type="domain" description="Fibronectin type-III" evidence="2">
    <location>
        <begin position="292"/>
        <end position="378"/>
    </location>
</feature>
<feature type="domain" description="Fibronectin type-III" evidence="2">
    <location>
        <begin position="1001"/>
        <end position="1090"/>
    </location>
</feature>
<dbReference type="InterPro" id="IPR036116">
    <property type="entry name" value="FN3_sf"/>
</dbReference>
<feature type="domain" description="Fibronectin type-III" evidence="2">
    <location>
        <begin position="1645"/>
        <end position="1734"/>
    </location>
</feature>
<evidence type="ECO:0000259" key="2">
    <source>
        <dbReference type="PROSITE" id="PS50853"/>
    </source>
</evidence>
<feature type="domain" description="Fibronectin type-III" evidence="2">
    <location>
        <begin position="3124"/>
        <end position="3211"/>
    </location>
</feature>
<dbReference type="SUPFAM" id="SSF49265">
    <property type="entry name" value="Fibronectin type III"/>
    <property type="match status" value="27"/>
</dbReference>
<dbReference type="OrthoDB" id="9908419at2759"/>
<gene>
    <name evidence="3" type="ORF">OJAV_G00174210</name>
</gene>
<dbReference type="InterPro" id="IPR013783">
    <property type="entry name" value="Ig-like_fold"/>
</dbReference>
<keyword evidence="4" id="KW-1185">Reference proteome</keyword>
<feature type="domain" description="Fibronectin type-III" evidence="2">
    <location>
        <begin position="2168"/>
        <end position="2256"/>
    </location>
</feature>
<reference evidence="3 4" key="1">
    <citation type="submission" date="2018-11" db="EMBL/GenBank/DDBJ databases">
        <authorList>
            <person name="Lopez-Roques C."/>
            <person name="Donnadieu C."/>
            <person name="Bouchez O."/>
            <person name="Klopp C."/>
            <person name="Cabau C."/>
            <person name="Zahm M."/>
        </authorList>
    </citation>
    <scope>NUCLEOTIDE SEQUENCE [LARGE SCALE GENOMIC DNA]</scope>
    <source>
        <strain evidence="3">RS831</strain>
        <tissue evidence="3">Whole body</tissue>
    </source>
</reference>
<reference evidence="3 4" key="2">
    <citation type="submission" date="2019-01" db="EMBL/GenBank/DDBJ databases">
        <title>A chromosome length genome reference of the Java medaka (oryzias javanicus).</title>
        <authorList>
            <person name="Herpin A."/>
            <person name="Takehana Y."/>
            <person name="Naruse K."/>
            <person name="Ansai S."/>
            <person name="Kawaguchi M."/>
        </authorList>
    </citation>
    <scope>NUCLEOTIDE SEQUENCE [LARGE SCALE GENOMIC DNA]</scope>
    <source>
        <strain evidence="3">RS831</strain>
        <tissue evidence="3">Whole body</tissue>
    </source>
</reference>
<dbReference type="Gene3D" id="2.60.40.10">
    <property type="entry name" value="Immunoglobulins"/>
    <property type="match status" value="31"/>
</dbReference>
<dbReference type="PROSITE" id="PS50853">
    <property type="entry name" value="FN3"/>
    <property type="match status" value="28"/>
</dbReference>
<feature type="domain" description="Fibronectin type-III" evidence="2">
    <location>
        <begin position="1735"/>
        <end position="1821"/>
    </location>
</feature>
<feature type="domain" description="Fibronectin type-III" evidence="2">
    <location>
        <begin position="2689"/>
        <end position="2777"/>
    </location>
</feature>
<dbReference type="EMBL" id="CM012453">
    <property type="protein sequence ID" value="RVE61816.1"/>
    <property type="molecule type" value="Genomic_DNA"/>
</dbReference>
<feature type="domain" description="Fibronectin type-III" evidence="2">
    <location>
        <begin position="2863"/>
        <end position="2950"/>
    </location>
</feature>
<proteinExistence type="predicted"/>
<feature type="domain" description="Fibronectin type-III" evidence="2">
    <location>
        <begin position="3907"/>
        <end position="3993"/>
    </location>
</feature>
<feature type="domain" description="Fibronectin type-III" evidence="2">
    <location>
        <begin position="1388"/>
        <end position="1474"/>
    </location>
</feature>
<evidence type="ECO:0000313" key="4">
    <source>
        <dbReference type="Proteomes" id="UP000283210"/>
    </source>
</evidence>
<feature type="domain" description="Fibronectin type-III" evidence="2">
    <location>
        <begin position="379"/>
        <end position="465"/>
    </location>
</feature>
<keyword evidence="1" id="KW-0732">Signal</keyword>
<feature type="domain" description="Fibronectin type-III" evidence="2">
    <location>
        <begin position="553"/>
        <end position="639"/>
    </location>
</feature>
<feature type="domain" description="Fibronectin type-III" evidence="2">
    <location>
        <begin position="3730"/>
        <end position="3817"/>
    </location>
</feature>
<organism evidence="3 4">
    <name type="scientific">Oryzias javanicus</name>
    <name type="common">Javanese ricefish</name>
    <name type="synonym">Aplocheilus javanicus</name>
    <dbReference type="NCBI Taxonomy" id="123683"/>
    <lineage>
        <taxon>Eukaryota</taxon>
        <taxon>Metazoa</taxon>
        <taxon>Chordata</taxon>
        <taxon>Craniata</taxon>
        <taxon>Vertebrata</taxon>
        <taxon>Euteleostomi</taxon>
        <taxon>Actinopterygii</taxon>
        <taxon>Neopterygii</taxon>
        <taxon>Teleostei</taxon>
        <taxon>Neoteleostei</taxon>
        <taxon>Acanthomorphata</taxon>
        <taxon>Ovalentaria</taxon>
        <taxon>Atherinomorphae</taxon>
        <taxon>Beloniformes</taxon>
        <taxon>Adrianichthyidae</taxon>
        <taxon>Oryziinae</taxon>
        <taxon>Oryzias</taxon>
    </lineage>
</organism>
<name>A0A3S2P1A9_ORYJA</name>
<feature type="domain" description="Fibronectin type-III" evidence="2">
    <location>
        <begin position="113"/>
        <end position="202"/>
    </location>
</feature>
<dbReference type="PANTHER" id="PTHR47135:SF4">
    <property type="match status" value="1"/>
</dbReference>
<feature type="domain" description="Fibronectin type-III" evidence="2">
    <location>
        <begin position="3298"/>
        <end position="3384"/>
    </location>
</feature>
<feature type="domain" description="Fibronectin type-III" evidence="2">
    <location>
        <begin position="3994"/>
        <end position="4083"/>
    </location>
</feature>
<feature type="domain" description="Fibronectin type-III" evidence="2">
    <location>
        <begin position="2602"/>
        <end position="2688"/>
    </location>
</feature>
<dbReference type="CDD" id="cd00063">
    <property type="entry name" value="FN3"/>
    <property type="match status" value="11"/>
</dbReference>
<accession>A0A3S2P1A9</accession>
<evidence type="ECO:0000256" key="1">
    <source>
        <dbReference type="SAM" id="SignalP"/>
    </source>
</evidence>
<feature type="domain" description="Fibronectin type-III" evidence="2">
    <location>
        <begin position="2341"/>
        <end position="2431"/>
    </location>
</feature>
<dbReference type="Proteomes" id="UP000283210">
    <property type="component" value="Chromosome 17"/>
</dbReference>
<protein>
    <recommendedName>
        <fullName evidence="2">Fibronectin type-III domain-containing protein</fullName>
    </recommendedName>
</protein>
<feature type="domain" description="Fibronectin type-III" evidence="2">
    <location>
        <begin position="1235"/>
        <end position="1325"/>
    </location>
</feature>
<evidence type="ECO:0000313" key="3">
    <source>
        <dbReference type="EMBL" id="RVE61816.1"/>
    </source>
</evidence>
<feature type="domain" description="Fibronectin type-III" evidence="2">
    <location>
        <begin position="4272"/>
        <end position="4359"/>
    </location>
</feature>
<feature type="domain" description="Fibronectin type-III" evidence="2">
    <location>
        <begin position="1992"/>
        <end position="2081"/>
    </location>
</feature>
<sequence length="4361" mass="460058">MWIFLSIVTLFSVIQRYNGMVSGCQIDSVTSPSASTLNVKWSSYPGATVYVLDLRVVNSTTIAPVMLMQTASSTERLVQGLRPGTLYEVTLKAYQILYNPVCTVTVRAKTVPGTSQITLAKAINSSTLQFEWSQVSGADRYILVLEEMNSDPLKSFNWTFTSLSEQVSGLSPATRYACYIYTENSAGRGAKSGIRTTVTLVQPPTGLTVTPKTASSVQVQWNPVDKVLQYLVAVRDSNNPNSPDIKNTSTTSAEFSSLKPCSTYTVEVSSYNIFLVPGEPSIVKYTTSSINTVTTTSASYTCSNGSVTVSWDGVFGASLYRATAVDGTGAALNCTSASTSCQISMLTCGERYQVRVTAISGSCESTSNASAVFETMPCAPANPQTAHVCLSDMITFSWQPTNNTIYYEATAKDRTGKEILCRTLDTTCFFTDIGCGQHYTYTVRAVSFECNSQPSQPKVMQSSPCEPTNVKSVAACDSGTLITTWEPSAGALTYSVEAMGNNGEHYKCSSANDSCAISGVPCGEFLSVWIVASNDNCSTNNVLGQAAQTNPCVPTNVKVSETCSPDSATVNWRASTGAIFYYATAHDANGNTHECFSLATSCSISGLKCEQNYTASVSGNNFFCNSTQSQEVAFTTGPCPPANVKALTDCDANHAVVNWQSNQTSGHHTAMIEDGSGAKLTCTTDQLNCSISPLPCGKKLNVTVTYTDGNCSSTSTPVSMDTVPCAPEHVKVSVNCSTEDLTISWNSSSPAEKYSAVISGGTGQPRYCNSTDTYCTLGGLRCGSLYNVTVSSFNGTCLSPPSSAVTVQTRANDICSSQQTNPVSLLTEPCPPANVTSQLINGAAQVTWSPGANAVRYNVKATSFSHSTTCSSSTSNCTLSDLVCGQDYNIQVSATDGTCASNYSAPFVQSRVPCSSWNFTTDLKCETNDLLVSWNASIAQLNYSVSAAPTDGSIPTVTCYTNNASCLLSGLQCGRSYNVSLKVSPDTFNGPQSPSQIVKTAPCPPTIQSRTIFCSNSSSLVSWAPVSEATGYTVKAKSTKGHLVSCNSTTTSCTLTNLTCSETYVATVTAQGYKCDSPLGPSTNITTTPCPPTNVSAVYTCAPNPVLVSWAATGNAKQYTAVALSQSGHKSESRTNQTSCSLPGLQCGETYSIYVSGANDICSSQQTNPVSLLTEPCPPANVTSQLINELLLSSSTSNCTLSDLVCGQDYNIQVSATDGTCASNYSAPFVQSRVPCSSWNFTTDLKCETNDILVSWNASIAQLNYSVTAAPTDGSIPIVTCYTNNASCLLSGLQCGHSYNVSLKVSPDTFNGPQSPSQIVKTVSEATGYTVKAKSTKGHLVSCNSTTTSCTLTNLTCSETYVATVTAQGYKCDSPPGPSTNITTTPCPPTNVSAVYTCAPNPVLVSWAATGNAKQYTAVALSRKGHKSECTTNQTSCSLPGLQCGETYSIYVSGANDICSSQQTNPVSLLTEPCPPANVTSQLINGAAQVTWSPGANAMRYNVKATSFSHSTTCSSSTSNCTLSDLVCGQDYNIQVSATDGTCASNYSAPFMQSRVPCSSWNFTTDLKCETNDLLVSWNASIAQLNYSVTAAPTDGSIPTVTCYTNNASCLLSSLQCGRSYNVSLKVSPNTFNGPQSPSQIVKTAPCPPTIQSRTIFCSNSSSLVSWAPVSEATGYTVKAKSTKGHLVSCNSTTTSCTLTNLTCSETYVATVTAQGYKCDSPPGPSTNITTTPCPPTNVSAVYTCAPNPVPVSWAATGNAKQYTAVALSRKGHKSECTTNQTSCSLPGLQCGETYSIYVSGANDICSSQQTNPVSLLTEPCPPANVTSQLINGAAQVTWSPGANAVRYNVKATSFSHSTTCSSSTSNCTLSDLVCGQDYNIQVSATDGTCASNYSAPFVQSRVPCSSWNFTTDLKCETNDLLVSWNASIAQLNYSVTAAPTDGSIPTVTCYTNNASCLLSSLQCGRSYNVSLKVSPDTFNGPQSPSQIVKTAPCPPTIQSRTIFCSNSSSLVSWAPVSEATGYTVKAKSTKGHLVSCNSTTTSCTLTNLTCSETYVATVTAQGYKCDSPPGSSTNITTTPCPPAIISRQYSCGTNTAVFSISDPNKALTFLAQIVGVGYKDSCLTNNASCIFQSLPCGLDLNLTVQTLGLECNSSVSVSELLQTAPCPPENVSATVRCSNHSALITWVGSPNALGYNVTAIGLGGHIHYCQTNSSSCEVTDLQCGETYSVKVTAYTQTCTGSQSLPHRFRAGVCPPSNITVLPTCEYKAISWAGAAWAETYIATATAADGHRHTCSSNYSSSCNFTDLHCGDKYSVTVVSGDGSCWSEPSPPVQLKAALCPSANLTAQVSCNTGTVNITWSSVAAPSYVIKVENIGGPATPVEYTTPNTSLSLSNLACGQRYAFSVAVQDGNCQTRFSPPLNISTVPCQPSNLTVQVDCGTNNGSFSWADSSGASAYTVEVKGANGHVTSCSSNTTSCSVKLKCGNSYHATVVASTESCDTSKTTEILFESAPCLPEGVVAKLNCESHIINVNWTRTNGSEVYTAWAISSDGHRASCNSTTNSCSIHDLLCGKIYDVAVTSSSIKCQVIAGSDYKVQSYPCAPINTTVEQNCPSKSMTVKWHDNSTAQNYTVKAASVSGVNATCESTNSSCSFLDLSCGQLYSFTVMGYSNVCTSDVSTPIKSYTAPCPPTNLSAELNCTTRSAVVSWRTVTTAVPTAYNVQATSPDGHNSSCSNMGSSCNLDNLVCGQKYSVVVGAINTGCLGPASAPSFLTTEPCSPINVSTRYNMSSALVMWSTAAGASSYSVQAVTDSGAPVTCGSSNSSCNMNGLQCSRMYNVTVTAYNQACSSLPSETRYLLTEPCQPTNVQASLNCEDLSATVSWQQSPLSVGYVAYADNKNGHRTYCFSANATSCSFSGLVCGNVYSVWVKALGQQYNSSDSSVVSLTSAPCEPANVGAVMDCVAHTATASWQSGSGALSYVAVVTASSGHIKSCTTNYTSCQLSSLQCGEKYNLTVKTLGKTCNRTTLMTGYLITEPCAPVNLTVLYNVSTAQVMWAGAKDRGPFSVAAINNKVPTVTCNSTNTYCSLVGLKCGQIYNITVMVADPTCNNTVASEPYQLMTEPCPPTNVQASLKCEPLTATVSWQQTGFALGYVAYVDNKGGHQTSCVSSNATSCSISGLMCGTVYSVWVKALGKQQNSSDSSVISLTSGPCQPVIAAVQVPCQNYEVQISWNYTEGAMNYLVKTAGNRGYMKTHNTTQSFLYSTLPCGQEFNVTVQGQGSVCDSTPSSPAFFKTGPCIPSNVTTQVQCELNRGSVSWRPSDGAEFYIVIATGVDNHTHQCLTNTTSCTWTDLHCGEEYTVVVRAKTTNCSSLPSNSSIIYTGPCAPQNLDATVNCGTKVVALKWNASNRTHLYTVSAEGGDKSVSLQSNTTTALLSELTCGQNYSLTVTPYSQHCVGNYNAYASVLTWPCKPAGVFATQACLSNSVMVAWQPSNGTEYYTAAVQTVNGVSKFCKTNTSACTVNALMCGENYSVSVTASNKQCNVTSSQTTSVQSVPCSPTNVSVFMDCSNNSALVSWSASRGAVKYSVNAISSHGNDSCQTSGLACRLSLACGSLYTVQVVAMDDNCSSFPSTPVEFTSGPCPPSNVSAQITCQSSNMNVYWNAIRDADHFLVSLTSVNRTIQLCNTTTTTCFISNATCGETFTIQVTSVRGKCLSQPHQTSTIQTAPCQPKGVNGYIDCVSNSAWITWDTALGASNYTVSAVGSGISKTNCTSITDTRCEVKDLACGVSFNFTVTATNSRCDSQPSAPFSLETAPCSLSAITAFTQCHNSSILVIWDLNGSRGTSAYIATAEASDHTYLTCNSTSSSCYLSGAKCDLQYTIIVAASSDRCSSLRSPPYKISMEPCPPQNVSVNASCETHSAVISWNQSPVAKSYQVVATGANGHKHMCNSSSTSCSLTELHCDERYTVSMTASHENCTSKASQNATLKTGPCQPSNVAVSYNCSSRSALFTWMPSKNSQDYYGTVQTGSGDKIQCHNTNPTCTIDNLECGVSYNFSVQASDGTCNSSYSDHVQLGGVPCPPNSIKLQLLPMEMEVQLLHFSWTRVTCGSVEYLLTLTGSLQGPSNLFEVSSYWTSTDFFEIPLPCSSSYTAMLQSRNAAGTSGKSAPLNGTTAPCPPSGILFSGNSSFAKVSWNMSVYATMYTVYDNSVKPRVKLCNTTTLSCSLSNLISNNLVVTASNAAGESQATSVPNVVLQRRRRDLRTQMSKDGSASAPLLEVTQVTPTGIWLQWSPVKRASHYILLITKQGGSGSQKLTVYGEIINVPDLSPNSTYCFSVTPVYGSTNGPHSEPVCTQTIEDLQ</sequence>
<feature type="domain" description="Fibronectin type-III" evidence="2">
    <location>
        <begin position="3643"/>
        <end position="3729"/>
    </location>
</feature>